<dbReference type="Proteomes" id="UP000622797">
    <property type="component" value="Unassembled WGS sequence"/>
</dbReference>
<comment type="caution">
    <text evidence="6">The sequence shown here is derived from an EMBL/GenBank/DDBJ whole genome shotgun (WGS) entry which is preliminary data.</text>
</comment>
<evidence type="ECO:0000313" key="6">
    <source>
        <dbReference type="EMBL" id="KAF4971483.1"/>
    </source>
</evidence>
<dbReference type="OrthoDB" id="341259at2759"/>
<accession>A0A8H4U8L3</accession>
<sequence length="400" mass="45525">MPFLDIDEDHTDWHYGFEATPLFDIQHAYPPFDGTIGVQLTQTLDQTASYIKEGDSIFRTEKQQVVYRWCKRRLRAKHDRESVYVSSGLSEGAERAPNAESIRKSETLNHLVVRQLWVWKLDGNTILISIPSRNYPGPANDLLETIRQGNLGTVQSSNDLIKNILQETVSFPEKFQRAGLGEHVLDIFKAEISAEAIKEVGFFQNFSDPTWSPEGIDRTIQQASESILLVKDAHDELRLLRQLFEQQLRVVEEFSLAFWSPELSNETQKPGLSDETLESLRDNFIHDCGLQSLMQRVDQLDQDAAATPEGLTNIIQAMQAQASLKEAEATRNMNLIILPFTIVTVIFTPLSFMTSLFAVNNDGFPHNDDEELRIPSSWFTIRMGDHRTKDLKVTKTSLDK</sequence>
<dbReference type="PANTHER" id="PTHR47685:SF1">
    <property type="entry name" value="MAGNESIUM TRANSPORT PROTEIN CORA"/>
    <property type="match status" value="1"/>
</dbReference>
<dbReference type="Gene3D" id="1.20.58.340">
    <property type="entry name" value="Magnesium transport protein CorA, transmembrane region"/>
    <property type="match status" value="1"/>
</dbReference>
<dbReference type="PANTHER" id="PTHR47685">
    <property type="entry name" value="MAGNESIUM TRANSPORT PROTEIN CORA"/>
    <property type="match status" value="1"/>
</dbReference>
<organism evidence="6 7">
    <name type="scientific">Fusarium sarcochroum</name>
    <dbReference type="NCBI Taxonomy" id="1208366"/>
    <lineage>
        <taxon>Eukaryota</taxon>
        <taxon>Fungi</taxon>
        <taxon>Dikarya</taxon>
        <taxon>Ascomycota</taxon>
        <taxon>Pezizomycotina</taxon>
        <taxon>Sordariomycetes</taxon>
        <taxon>Hypocreomycetidae</taxon>
        <taxon>Hypocreales</taxon>
        <taxon>Nectriaceae</taxon>
        <taxon>Fusarium</taxon>
        <taxon>Fusarium lateritium species complex</taxon>
    </lineage>
</organism>
<keyword evidence="3 5" id="KW-1133">Transmembrane helix</keyword>
<reference evidence="6" key="2">
    <citation type="submission" date="2020-05" db="EMBL/GenBank/DDBJ databases">
        <authorList>
            <person name="Kim H.-S."/>
            <person name="Proctor R.H."/>
            <person name="Brown D.W."/>
        </authorList>
    </citation>
    <scope>NUCLEOTIDE SEQUENCE</scope>
    <source>
        <strain evidence="6">NRRL 20472</strain>
    </source>
</reference>
<reference evidence="6" key="1">
    <citation type="journal article" date="2020" name="BMC Genomics">
        <title>Correction to: Identification and distribution of gene clusters required for synthesis of sphingolipid metabolism inhibitors in diverse species of the filamentous fungus Fusarium.</title>
        <authorList>
            <person name="Kim H.S."/>
            <person name="Lohmar J.M."/>
            <person name="Busman M."/>
            <person name="Brown D.W."/>
            <person name="Naumann T.A."/>
            <person name="Divon H.H."/>
            <person name="Lysoe E."/>
            <person name="Uhlig S."/>
            <person name="Proctor R.H."/>
        </authorList>
    </citation>
    <scope>NUCLEOTIDE SEQUENCE</scope>
    <source>
        <strain evidence="6">NRRL 20472</strain>
    </source>
</reference>
<proteinExistence type="predicted"/>
<evidence type="ECO:0000256" key="3">
    <source>
        <dbReference type="ARBA" id="ARBA00022989"/>
    </source>
</evidence>
<keyword evidence="4 5" id="KW-0472">Membrane</keyword>
<dbReference type="SUPFAM" id="SSF144083">
    <property type="entry name" value="Magnesium transport protein CorA, transmembrane region"/>
    <property type="match status" value="1"/>
</dbReference>
<dbReference type="InterPro" id="IPR002523">
    <property type="entry name" value="MgTranspt_CorA/ZnTranspt_ZntB"/>
</dbReference>
<evidence type="ECO:0000256" key="4">
    <source>
        <dbReference type="ARBA" id="ARBA00023136"/>
    </source>
</evidence>
<dbReference type="InterPro" id="IPR050829">
    <property type="entry name" value="CorA_MIT"/>
</dbReference>
<comment type="subcellular location">
    <subcellularLocation>
        <location evidence="1">Membrane</location>
        <topology evidence="1">Multi-pass membrane protein</topology>
    </subcellularLocation>
</comment>
<evidence type="ECO:0000313" key="7">
    <source>
        <dbReference type="Proteomes" id="UP000622797"/>
    </source>
</evidence>
<dbReference type="InterPro" id="IPR045863">
    <property type="entry name" value="CorA_TM1_TM2"/>
</dbReference>
<dbReference type="GO" id="GO:0046873">
    <property type="term" value="F:metal ion transmembrane transporter activity"/>
    <property type="evidence" value="ECO:0007669"/>
    <property type="project" value="InterPro"/>
</dbReference>
<evidence type="ECO:0000256" key="1">
    <source>
        <dbReference type="ARBA" id="ARBA00004141"/>
    </source>
</evidence>
<feature type="transmembrane region" description="Helical" evidence="5">
    <location>
        <begin position="335"/>
        <end position="359"/>
    </location>
</feature>
<dbReference type="Pfam" id="PF01544">
    <property type="entry name" value="CorA"/>
    <property type="match status" value="1"/>
</dbReference>
<keyword evidence="7" id="KW-1185">Reference proteome</keyword>
<gene>
    <name evidence="6" type="ORF">FSARC_1711</name>
</gene>
<dbReference type="EMBL" id="JABEXW010000093">
    <property type="protein sequence ID" value="KAF4971483.1"/>
    <property type="molecule type" value="Genomic_DNA"/>
</dbReference>
<protein>
    <submittedName>
        <fullName evidence="6">Uncharacterized protein</fullName>
    </submittedName>
</protein>
<evidence type="ECO:0000256" key="5">
    <source>
        <dbReference type="SAM" id="Phobius"/>
    </source>
</evidence>
<evidence type="ECO:0000256" key="2">
    <source>
        <dbReference type="ARBA" id="ARBA00022692"/>
    </source>
</evidence>
<dbReference type="AlphaFoldDB" id="A0A8H4U8L3"/>
<name>A0A8H4U8L3_9HYPO</name>
<dbReference type="GO" id="GO:0016020">
    <property type="term" value="C:membrane"/>
    <property type="evidence" value="ECO:0007669"/>
    <property type="project" value="UniProtKB-SubCell"/>
</dbReference>
<keyword evidence="2 5" id="KW-0812">Transmembrane</keyword>